<keyword evidence="1" id="KW-1133">Transmembrane helix</keyword>
<dbReference type="PANTHER" id="PTHR35152">
    <property type="entry name" value="DOMAIN SIGNALLING PROTEIN, PUTATIVE (AFU_ORTHOLOGUE AFUA_5G11310)-RELATED"/>
    <property type="match status" value="1"/>
</dbReference>
<keyword evidence="1" id="KW-0472">Membrane</keyword>
<feature type="transmembrane region" description="Helical" evidence="1">
    <location>
        <begin position="84"/>
        <end position="104"/>
    </location>
</feature>
<dbReference type="InterPro" id="IPR005330">
    <property type="entry name" value="MHYT_dom"/>
</dbReference>
<keyword evidence="1" id="KW-0812">Transmembrane</keyword>
<evidence type="ECO:0000313" key="3">
    <source>
        <dbReference type="EMBL" id="GAA1681015.1"/>
    </source>
</evidence>
<feature type="transmembrane region" description="Helical" evidence="1">
    <location>
        <begin position="111"/>
        <end position="130"/>
    </location>
</feature>
<organism evidence="3 4">
    <name type="scientific">Glycomyces endophyticus</name>
    <dbReference type="NCBI Taxonomy" id="480996"/>
    <lineage>
        <taxon>Bacteria</taxon>
        <taxon>Bacillati</taxon>
        <taxon>Actinomycetota</taxon>
        <taxon>Actinomycetes</taxon>
        <taxon>Glycomycetales</taxon>
        <taxon>Glycomycetaceae</taxon>
        <taxon>Glycomyces</taxon>
    </lineage>
</organism>
<dbReference type="RefSeq" id="WP_344487759.1">
    <property type="nucleotide sequence ID" value="NZ_BAAAQF010000010.1"/>
</dbReference>
<feature type="transmembrane region" description="Helical" evidence="1">
    <location>
        <begin position="42"/>
        <end position="64"/>
    </location>
</feature>
<comment type="caution">
    <text evidence="3">The sequence shown here is derived from an EMBL/GenBank/DDBJ whole genome shotgun (WGS) entry which is preliminary data.</text>
</comment>
<feature type="transmembrane region" description="Helical" evidence="1">
    <location>
        <begin position="213"/>
        <end position="235"/>
    </location>
</feature>
<protein>
    <submittedName>
        <fullName evidence="3">MHYT domain-containing protein</fullName>
    </submittedName>
</protein>
<feature type="transmembrane region" description="Helical" evidence="1">
    <location>
        <begin position="175"/>
        <end position="201"/>
    </location>
</feature>
<reference evidence="3 4" key="1">
    <citation type="journal article" date="2019" name="Int. J. Syst. Evol. Microbiol.">
        <title>The Global Catalogue of Microorganisms (GCM) 10K type strain sequencing project: providing services to taxonomists for standard genome sequencing and annotation.</title>
        <authorList>
            <consortium name="The Broad Institute Genomics Platform"/>
            <consortium name="The Broad Institute Genome Sequencing Center for Infectious Disease"/>
            <person name="Wu L."/>
            <person name="Ma J."/>
        </authorList>
    </citation>
    <scope>NUCLEOTIDE SEQUENCE [LARGE SCALE GENOMIC DNA]</scope>
    <source>
        <strain evidence="3 4">JCM 16001</strain>
    </source>
</reference>
<feature type="transmembrane region" description="Helical" evidence="1">
    <location>
        <begin position="6"/>
        <end position="30"/>
    </location>
</feature>
<proteinExistence type="predicted"/>
<dbReference type="PANTHER" id="PTHR35152:SF1">
    <property type="entry name" value="DOMAIN SIGNALLING PROTEIN, PUTATIVE (AFU_ORTHOLOGUE AFUA_5G11310)-RELATED"/>
    <property type="match status" value="1"/>
</dbReference>
<feature type="domain" description="MHYT" evidence="2">
    <location>
        <begin position="7"/>
        <end position="198"/>
    </location>
</feature>
<dbReference type="EMBL" id="BAAAQF010000010">
    <property type="protein sequence ID" value="GAA1681015.1"/>
    <property type="molecule type" value="Genomic_DNA"/>
</dbReference>
<keyword evidence="4" id="KW-1185">Reference proteome</keyword>
<dbReference type="PROSITE" id="PS50924">
    <property type="entry name" value="MHYT"/>
    <property type="match status" value="1"/>
</dbReference>
<sequence>MIDHFAHGYTTLLVAFVVSMTGSALGLLLAKHARRHDRPGPRIRWLVMAAFAIGGTGIWVMHFVAMLGFTVRDAELRYDPGTTALSALIAVAVVACGLFVIGLGRYSRLKLAAAGLLTGLGVAAMHYTGMAAVSSDVELEFGLGYVVASVVIAIGAATTALWLSWRLERASSMWLAAAVMAVAVNLMHYTGMLGVSAGAAATDDPHGAAAADLVFPMATVTAIVLLVLVFTVVMVPTDEEIKADEHLASLQARTADRAAGARPAQS</sequence>
<accession>A0ABN2H2R6</accession>
<name>A0ABN2H2R6_9ACTN</name>
<dbReference type="Proteomes" id="UP001499851">
    <property type="component" value="Unassembled WGS sequence"/>
</dbReference>
<dbReference type="Pfam" id="PF03707">
    <property type="entry name" value="MHYT"/>
    <property type="match status" value="2"/>
</dbReference>
<evidence type="ECO:0000256" key="1">
    <source>
        <dbReference type="PROSITE-ProRule" id="PRU00244"/>
    </source>
</evidence>
<evidence type="ECO:0000313" key="4">
    <source>
        <dbReference type="Proteomes" id="UP001499851"/>
    </source>
</evidence>
<gene>
    <name evidence="3" type="ORF">GCM10009830_30160</name>
</gene>
<evidence type="ECO:0000259" key="2">
    <source>
        <dbReference type="PROSITE" id="PS50924"/>
    </source>
</evidence>
<feature type="transmembrane region" description="Helical" evidence="1">
    <location>
        <begin position="142"/>
        <end position="163"/>
    </location>
</feature>